<dbReference type="STRING" id="223900.GCA_000821045_01171"/>
<comment type="caution">
    <text evidence="1">The sequence shown here is derived from an EMBL/GenBank/DDBJ whole genome shotgun (WGS) entry which is preliminary data.</text>
</comment>
<evidence type="ECO:0000313" key="2">
    <source>
        <dbReference type="Proteomes" id="UP000186806"/>
    </source>
</evidence>
<gene>
    <name evidence="1" type="ORF">BTW10_12450</name>
</gene>
<accession>A0A1Q8TB51</accession>
<protein>
    <recommendedName>
        <fullName evidence="3">DUF2868 domain-containing protein</fullName>
    </recommendedName>
</protein>
<dbReference type="EMBL" id="MSDQ01000030">
    <property type="protein sequence ID" value="OLO10896.1"/>
    <property type="molecule type" value="Genomic_DNA"/>
</dbReference>
<dbReference type="AlphaFoldDB" id="A0A1Q8TB51"/>
<keyword evidence="2" id="KW-1185">Reference proteome</keyword>
<reference evidence="1 2" key="1">
    <citation type="submission" date="2016-12" db="EMBL/GenBank/DDBJ databases">
        <title>Draft genome sequences of strains Salinicola socius SMB35, Salinicola sp. MH3R3-1 and Chromohalobacter sp. SMB17 from the Verkhnekamsk potash mining region of Russia.</title>
        <authorList>
            <person name="Mavrodi D.V."/>
            <person name="Olsson B.E."/>
            <person name="Korsakova E.S."/>
            <person name="Pyankova A."/>
            <person name="Mavrodi O.V."/>
            <person name="Plotnikova E.G."/>
        </authorList>
    </citation>
    <scope>NUCLEOTIDE SEQUENCE [LARGE SCALE GENOMIC DNA]</scope>
    <source>
        <strain evidence="1 2">SMB17</strain>
    </source>
</reference>
<dbReference type="Proteomes" id="UP000186806">
    <property type="component" value="Unassembled WGS sequence"/>
</dbReference>
<dbReference type="RefSeq" id="WP_075369678.1">
    <property type="nucleotide sequence ID" value="NZ_MSDQ01000030.1"/>
</dbReference>
<organism evidence="1 2">
    <name type="scientific">Chromohalobacter japonicus</name>
    <dbReference type="NCBI Taxonomy" id="223900"/>
    <lineage>
        <taxon>Bacteria</taxon>
        <taxon>Pseudomonadati</taxon>
        <taxon>Pseudomonadota</taxon>
        <taxon>Gammaproteobacteria</taxon>
        <taxon>Oceanospirillales</taxon>
        <taxon>Halomonadaceae</taxon>
        <taxon>Chromohalobacter</taxon>
    </lineage>
</organism>
<evidence type="ECO:0008006" key="3">
    <source>
        <dbReference type="Google" id="ProtNLM"/>
    </source>
</evidence>
<evidence type="ECO:0000313" key="1">
    <source>
        <dbReference type="EMBL" id="OLO10896.1"/>
    </source>
</evidence>
<name>A0A1Q8TB51_9GAMM</name>
<sequence length="145" mass="15809">MNDQAAGLRAYASQRRDKAALVTIGHPSPQAVTAICERLASLSGLAWETLPLAVGDVTAAQRSSPHWGIWVASGAEGLQRAYRELKQWSQRERLPRLLVIRDPASAGDMPLGNLVDTARRFLAVELVADPAEWLAQTLPSSERRS</sequence>
<proteinExistence type="predicted"/>